<dbReference type="Pfam" id="PF06995">
    <property type="entry name" value="Phage_P2_GpU"/>
    <property type="match status" value="1"/>
</dbReference>
<organism evidence="2 3">
    <name type="scientific">Paracidovorax konjaci</name>
    <dbReference type="NCBI Taxonomy" id="32040"/>
    <lineage>
        <taxon>Bacteria</taxon>
        <taxon>Pseudomonadati</taxon>
        <taxon>Pseudomonadota</taxon>
        <taxon>Betaproteobacteria</taxon>
        <taxon>Burkholderiales</taxon>
        <taxon>Comamonadaceae</taxon>
        <taxon>Paracidovorax</taxon>
    </lineage>
</organism>
<proteinExistence type="predicted"/>
<gene>
    <name evidence="2" type="ORF">SAMN04489710_11469</name>
</gene>
<reference evidence="3" key="1">
    <citation type="submission" date="2016-10" db="EMBL/GenBank/DDBJ databases">
        <authorList>
            <person name="Varghese N."/>
            <person name="Submissions S."/>
        </authorList>
    </citation>
    <scope>NUCLEOTIDE SEQUENCE [LARGE SCALE GENOMIC DNA]</scope>
    <source>
        <strain evidence="3">DSM 7481</strain>
    </source>
</reference>
<dbReference type="AlphaFoldDB" id="A0A1I1XR54"/>
<dbReference type="STRING" id="32040.SAMN04489710_11469"/>
<protein>
    <recommendedName>
        <fullName evidence="4">Phage P2 GpU</fullName>
    </recommendedName>
</protein>
<dbReference type="InterPro" id="IPR009734">
    <property type="entry name" value="Myoviridae_GpU"/>
</dbReference>
<keyword evidence="3" id="KW-1185">Reference proteome</keyword>
<accession>A0A1I1XR54</accession>
<feature type="region of interest" description="Disordered" evidence="1">
    <location>
        <begin position="127"/>
        <end position="168"/>
    </location>
</feature>
<dbReference type="RefSeq" id="WP_092955608.1">
    <property type="nucleotide sequence ID" value="NZ_FOMQ01000014.1"/>
</dbReference>
<evidence type="ECO:0008006" key="4">
    <source>
        <dbReference type="Google" id="ProtNLM"/>
    </source>
</evidence>
<sequence length="168" mass="18520">MLAALGQFVFALDTIAFQELRRSTSWRHPSNSRVGAMPARQYIGPGDDTITLTGLQAPEFMGDRRALDRLREMADRGAAYALVNGAGQPFGCWVIESLEETGSIFVREGVARRVEFSIQLARVEDELADPAGGTDGGEDWGDWWEGDEWDWWADSEGPEAGGQERDAP</sequence>
<evidence type="ECO:0000313" key="2">
    <source>
        <dbReference type="EMBL" id="SFE09846.1"/>
    </source>
</evidence>
<evidence type="ECO:0000313" key="3">
    <source>
        <dbReference type="Proteomes" id="UP000199517"/>
    </source>
</evidence>
<evidence type="ECO:0000256" key="1">
    <source>
        <dbReference type="SAM" id="MobiDB-lite"/>
    </source>
</evidence>
<name>A0A1I1XR54_9BURK</name>
<dbReference type="Proteomes" id="UP000199517">
    <property type="component" value="Unassembled WGS sequence"/>
</dbReference>
<dbReference type="EMBL" id="FOMQ01000014">
    <property type="protein sequence ID" value="SFE09846.1"/>
    <property type="molecule type" value="Genomic_DNA"/>
</dbReference>
<dbReference type="OrthoDB" id="1550902at2"/>
<feature type="compositionally biased region" description="Acidic residues" evidence="1">
    <location>
        <begin position="136"/>
        <end position="157"/>
    </location>
</feature>